<evidence type="ECO:0000313" key="3">
    <source>
        <dbReference type="Proteomes" id="UP001605036"/>
    </source>
</evidence>
<dbReference type="Proteomes" id="UP001605036">
    <property type="component" value="Unassembled WGS sequence"/>
</dbReference>
<comment type="caution">
    <text evidence="2">The sequence shown here is derived from an EMBL/GenBank/DDBJ whole genome shotgun (WGS) entry which is preliminary data.</text>
</comment>
<dbReference type="EMBL" id="JBHFFA010000008">
    <property type="protein sequence ID" value="KAL2607977.1"/>
    <property type="molecule type" value="Genomic_DNA"/>
</dbReference>
<accession>A0ABD1XG94</accession>
<evidence type="ECO:0000313" key="2">
    <source>
        <dbReference type="EMBL" id="KAL2607977.1"/>
    </source>
</evidence>
<feature type="compositionally biased region" description="Basic residues" evidence="1">
    <location>
        <begin position="17"/>
        <end position="31"/>
    </location>
</feature>
<protein>
    <submittedName>
        <fullName evidence="2">Uncharacterized protein</fullName>
    </submittedName>
</protein>
<name>A0ABD1XG94_9MARC</name>
<organism evidence="2 3">
    <name type="scientific">Riccia fluitans</name>
    <dbReference type="NCBI Taxonomy" id="41844"/>
    <lineage>
        <taxon>Eukaryota</taxon>
        <taxon>Viridiplantae</taxon>
        <taxon>Streptophyta</taxon>
        <taxon>Embryophyta</taxon>
        <taxon>Marchantiophyta</taxon>
        <taxon>Marchantiopsida</taxon>
        <taxon>Marchantiidae</taxon>
        <taxon>Marchantiales</taxon>
        <taxon>Ricciaceae</taxon>
        <taxon>Riccia</taxon>
    </lineage>
</organism>
<gene>
    <name evidence="2" type="ORF">R1flu_026550</name>
</gene>
<feature type="region of interest" description="Disordered" evidence="1">
    <location>
        <begin position="1"/>
        <end position="62"/>
    </location>
</feature>
<feature type="compositionally biased region" description="Basic residues" evidence="1">
    <location>
        <begin position="39"/>
        <end position="59"/>
    </location>
</feature>
<reference evidence="2 3" key="1">
    <citation type="submission" date="2024-09" db="EMBL/GenBank/DDBJ databases">
        <title>Chromosome-scale assembly of Riccia fluitans.</title>
        <authorList>
            <person name="Paukszto L."/>
            <person name="Sawicki J."/>
            <person name="Karawczyk K."/>
            <person name="Piernik-Szablinska J."/>
            <person name="Szczecinska M."/>
            <person name="Mazdziarz M."/>
        </authorList>
    </citation>
    <scope>NUCLEOTIDE SEQUENCE [LARGE SCALE GENOMIC DNA]</scope>
    <source>
        <strain evidence="2">Rf_01</strain>
        <tissue evidence="2">Aerial parts of the thallus</tissue>
    </source>
</reference>
<proteinExistence type="predicted"/>
<sequence length="123" mass="13677">MRRWTSAAPCGATGASHLKKTHKAQCSRRKAQATAQPKERHKLWHSRMKGVRRGKKKRVQERGTARYLSKFCKRLDMDGESLPVRSLVLSRTGGVDPSSFKGCIASSAHQEASNLDLESKASE</sequence>
<evidence type="ECO:0000256" key="1">
    <source>
        <dbReference type="SAM" id="MobiDB-lite"/>
    </source>
</evidence>
<dbReference type="AlphaFoldDB" id="A0ABD1XG94"/>
<keyword evidence="3" id="KW-1185">Reference proteome</keyword>